<dbReference type="NCBIfam" id="TIGR00065">
    <property type="entry name" value="ftsZ"/>
    <property type="match status" value="1"/>
</dbReference>
<dbReference type="EMBL" id="PFBD01000028">
    <property type="protein sequence ID" value="PIR86706.1"/>
    <property type="molecule type" value="Genomic_DNA"/>
</dbReference>
<dbReference type="InterPro" id="IPR003008">
    <property type="entry name" value="Tubulin_FtsZ_GTPase"/>
</dbReference>
<dbReference type="Gene3D" id="3.30.1330.20">
    <property type="entry name" value="Tubulin/FtsZ, C-terminal domain"/>
    <property type="match status" value="1"/>
</dbReference>
<dbReference type="SMART" id="SM00865">
    <property type="entry name" value="Tubulin_C"/>
    <property type="match status" value="1"/>
</dbReference>
<dbReference type="InterPro" id="IPR008280">
    <property type="entry name" value="Tub_FtsZ_C"/>
</dbReference>
<dbReference type="PROSITE" id="PS00227">
    <property type="entry name" value="TUBULIN"/>
    <property type="match status" value="1"/>
</dbReference>
<dbReference type="SUPFAM" id="SSF52490">
    <property type="entry name" value="Tubulin nucleotide-binding domain-like"/>
    <property type="match status" value="1"/>
</dbReference>
<evidence type="ECO:0000256" key="1">
    <source>
        <dbReference type="ARBA" id="ARBA00009690"/>
    </source>
</evidence>
<dbReference type="GO" id="GO:0032153">
    <property type="term" value="C:cell division site"/>
    <property type="evidence" value="ECO:0007669"/>
    <property type="project" value="UniProtKB-UniRule"/>
</dbReference>
<keyword evidence="4 6" id="KW-0131">Cell cycle</keyword>
<evidence type="ECO:0000313" key="11">
    <source>
        <dbReference type="Proteomes" id="UP000229526"/>
    </source>
</evidence>
<feature type="region of interest" description="Disordered" evidence="7">
    <location>
        <begin position="397"/>
        <end position="464"/>
    </location>
</feature>
<dbReference type="GO" id="GO:0007017">
    <property type="term" value="P:microtubule-based process"/>
    <property type="evidence" value="ECO:0007669"/>
    <property type="project" value="InterPro"/>
</dbReference>
<comment type="subunit">
    <text evidence="4">Homodimer. Polymerizes to form a dynamic ring structure in a strictly GTP-dependent manner. Interacts directly with several other division proteins.</text>
</comment>
<dbReference type="InterPro" id="IPR037103">
    <property type="entry name" value="Tubulin/FtsZ-like_C"/>
</dbReference>
<keyword evidence="4 6" id="KW-0132">Cell division</keyword>
<evidence type="ECO:0000259" key="8">
    <source>
        <dbReference type="SMART" id="SM00864"/>
    </source>
</evidence>
<dbReference type="SUPFAM" id="SSF55307">
    <property type="entry name" value="Tubulin C-terminal domain-like"/>
    <property type="match status" value="1"/>
</dbReference>
<dbReference type="GO" id="GO:0051258">
    <property type="term" value="P:protein polymerization"/>
    <property type="evidence" value="ECO:0007669"/>
    <property type="project" value="UniProtKB-UniRule"/>
</dbReference>
<comment type="caution">
    <text evidence="10">The sequence shown here is derived from an EMBL/GenBank/DDBJ whole genome shotgun (WGS) entry which is preliminary data.</text>
</comment>
<feature type="binding site" evidence="4">
    <location>
        <position position="242"/>
    </location>
    <ligand>
        <name>GTP</name>
        <dbReference type="ChEBI" id="CHEBI:37565"/>
    </ligand>
</feature>
<keyword evidence="2 4" id="KW-0547">Nucleotide-binding</keyword>
<dbReference type="InterPro" id="IPR020805">
    <property type="entry name" value="Cell_div_FtsZ_CS"/>
</dbReference>
<dbReference type="Gene3D" id="3.40.50.1440">
    <property type="entry name" value="Tubulin/FtsZ, GTPase domain"/>
    <property type="match status" value="1"/>
</dbReference>
<evidence type="ECO:0000256" key="3">
    <source>
        <dbReference type="ARBA" id="ARBA00023134"/>
    </source>
</evidence>
<evidence type="ECO:0000256" key="2">
    <source>
        <dbReference type="ARBA" id="ARBA00022741"/>
    </source>
</evidence>
<feature type="compositionally biased region" description="Basic and acidic residues" evidence="7">
    <location>
        <begin position="437"/>
        <end position="447"/>
    </location>
</feature>
<keyword evidence="3 4" id="KW-0342">GTP-binding</keyword>
<dbReference type="GO" id="GO:0005525">
    <property type="term" value="F:GTP binding"/>
    <property type="evidence" value="ECO:0007669"/>
    <property type="project" value="UniProtKB-UniRule"/>
</dbReference>
<dbReference type="AlphaFoldDB" id="A0A2H0ULZ5"/>
<dbReference type="PRINTS" id="PR00423">
    <property type="entry name" value="CELLDVISFTSZ"/>
</dbReference>
<sequence length="483" mass="50787">MATKKIKNVTGKAAGTPKPSPKLKSSLPAKNAVVRSARSKTKKSARSKKRAAKNTAGQVAVDRSSVAIKVFGVGGGGGNAISRMHESLHLRGVDLIGINTDAQELEKCLVKKKIHIGKNLTRGRGTGMNPELGRQAAEENKSEIVEAVKGADLVFITSGLGGGTGSGATPIVADAAKEAGALTVAIVTKPFTFEGTQRARVAEDALAKIRERVDALIVVPNDRVFNVIKKDTPTVKALERIDDILREAIAGISELISSSGIINVDFSDIQTIMREAGSTLIGVGLASGQNRAVTAASQAVNSPLLEFSIEGAQGILFGVSGGRDMKMSEINEIAKTITATIDPGAKIIFGAYQDRRLKQGQIKVTLIATGFSGTVTKAAMDEMVSVSDLFSDLSGEQVAESESTTPESGSVTRVTGTRGASAGRVAEINEPVSSKKPVRDSLTKDKSFAASATDSGKKELLPDDKKKEDLWEIPAFLRKKRRG</sequence>
<dbReference type="PANTHER" id="PTHR30314:SF3">
    <property type="entry name" value="MITOCHONDRIAL DIVISION PROTEIN FSZA"/>
    <property type="match status" value="1"/>
</dbReference>
<comment type="subcellular location">
    <subcellularLocation>
        <location evidence="4">Cytoplasm</location>
    </subcellularLocation>
    <text evidence="4">Assembles at midcell at the inner surface of the cytoplasmic membrane.</text>
</comment>
<gene>
    <name evidence="4" type="primary">ftsZ</name>
    <name evidence="10" type="ORF">COU11_04315</name>
</gene>
<dbReference type="InterPro" id="IPR024757">
    <property type="entry name" value="FtsZ_C"/>
</dbReference>
<dbReference type="HAMAP" id="MF_00909">
    <property type="entry name" value="FtsZ"/>
    <property type="match status" value="1"/>
</dbReference>
<evidence type="ECO:0000256" key="5">
    <source>
        <dbReference type="NCBIfam" id="TIGR00065"/>
    </source>
</evidence>
<dbReference type="PANTHER" id="PTHR30314">
    <property type="entry name" value="CELL DIVISION PROTEIN FTSZ-RELATED"/>
    <property type="match status" value="1"/>
</dbReference>
<evidence type="ECO:0000256" key="4">
    <source>
        <dbReference type="HAMAP-Rule" id="MF_00909"/>
    </source>
</evidence>
<dbReference type="SMART" id="SM00864">
    <property type="entry name" value="Tubulin"/>
    <property type="match status" value="1"/>
</dbReference>
<reference evidence="11" key="1">
    <citation type="submission" date="2017-09" db="EMBL/GenBank/DDBJ databases">
        <title>Depth-based differentiation of microbial function through sediment-hosted aquifers and enrichment of novel symbionts in the deep terrestrial subsurface.</title>
        <authorList>
            <person name="Probst A.J."/>
            <person name="Ladd B."/>
            <person name="Jarett J.K."/>
            <person name="Geller-Mcgrath D.E."/>
            <person name="Sieber C.M.K."/>
            <person name="Emerson J.B."/>
            <person name="Anantharaman K."/>
            <person name="Thomas B.C."/>
            <person name="Malmstrom R."/>
            <person name="Stieglmeier M."/>
            <person name="Klingl A."/>
            <person name="Woyke T."/>
            <person name="Ryan C.M."/>
            <person name="Banfield J.F."/>
        </authorList>
    </citation>
    <scope>NUCLEOTIDE SEQUENCE [LARGE SCALE GENOMIC DNA]</scope>
</reference>
<dbReference type="GO" id="GO:0043093">
    <property type="term" value="P:FtsZ-dependent cytokinesis"/>
    <property type="evidence" value="ECO:0007669"/>
    <property type="project" value="UniProtKB-UniRule"/>
</dbReference>
<comment type="similarity">
    <text evidence="1 4 6">Belongs to the FtsZ family.</text>
</comment>
<dbReference type="FunFam" id="3.40.50.1440:FF:000001">
    <property type="entry name" value="Cell division protein FtsZ"/>
    <property type="match status" value="1"/>
</dbReference>
<evidence type="ECO:0000256" key="7">
    <source>
        <dbReference type="SAM" id="MobiDB-lite"/>
    </source>
</evidence>
<evidence type="ECO:0000256" key="6">
    <source>
        <dbReference type="RuleBase" id="RU000631"/>
    </source>
</evidence>
<dbReference type="Pfam" id="PF12327">
    <property type="entry name" value="FtsZ_C"/>
    <property type="match status" value="1"/>
</dbReference>
<feature type="domain" description="Tubulin/FtsZ 2-layer sandwich" evidence="9">
    <location>
        <begin position="262"/>
        <end position="380"/>
    </location>
</feature>
<name>A0A2H0ULZ5_9BACT</name>
<feature type="binding site" evidence="4">
    <location>
        <position position="194"/>
    </location>
    <ligand>
        <name>GTP</name>
        <dbReference type="ChEBI" id="CHEBI:37565"/>
    </ligand>
</feature>
<protein>
    <recommendedName>
        <fullName evidence="4 5">Cell division protein FtsZ</fullName>
    </recommendedName>
</protein>
<feature type="domain" description="Tubulin/FtsZ GTPase" evidence="8">
    <location>
        <begin position="67"/>
        <end position="260"/>
    </location>
</feature>
<organism evidence="10 11">
    <name type="scientific">Candidatus Harrisonbacteria bacterium CG10_big_fil_rev_8_21_14_0_10_49_15</name>
    <dbReference type="NCBI Taxonomy" id="1974587"/>
    <lineage>
        <taxon>Bacteria</taxon>
        <taxon>Candidatus Harrisoniibacteriota</taxon>
    </lineage>
</organism>
<dbReference type="InterPro" id="IPR000158">
    <property type="entry name" value="Cell_div_FtsZ"/>
</dbReference>
<feature type="compositionally biased region" description="Basic residues" evidence="7">
    <location>
        <begin position="37"/>
        <end position="52"/>
    </location>
</feature>
<dbReference type="CDD" id="cd02201">
    <property type="entry name" value="FtsZ_type1"/>
    <property type="match status" value="1"/>
</dbReference>
<dbReference type="InterPro" id="IPR045061">
    <property type="entry name" value="FtsZ/CetZ"/>
</dbReference>
<dbReference type="GO" id="GO:0003924">
    <property type="term" value="F:GTPase activity"/>
    <property type="evidence" value="ECO:0007669"/>
    <property type="project" value="UniProtKB-UniRule"/>
</dbReference>
<feature type="compositionally biased region" description="Polar residues" evidence="7">
    <location>
        <begin position="400"/>
        <end position="415"/>
    </location>
</feature>
<dbReference type="InterPro" id="IPR036525">
    <property type="entry name" value="Tubulin/FtsZ_GTPase_sf"/>
</dbReference>
<dbReference type="GO" id="GO:0005874">
    <property type="term" value="C:microtubule"/>
    <property type="evidence" value="ECO:0007669"/>
    <property type="project" value="InterPro"/>
</dbReference>
<dbReference type="GO" id="GO:0005737">
    <property type="term" value="C:cytoplasm"/>
    <property type="evidence" value="ECO:0007669"/>
    <property type="project" value="UniProtKB-SubCell"/>
</dbReference>
<accession>A0A2H0ULZ5</accession>
<dbReference type="GO" id="GO:0000917">
    <property type="term" value="P:division septum assembly"/>
    <property type="evidence" value="ECO:0007669"/>
    <property type="project" value="UniProtKB-KW"/>
</dbReference>
<feature type="binding site" evidence="4">
    <location>
        <position position="198"/>
    </location>
    <ligand>
        <name>GTP</name>
        <dbReference type="ChEBI" id="CHEBI:37565"/>
    </ligand>
</feature>
<feature type="binding site" evidence="4">
    <location>
        <begin position="75"/>
        <end position="79"/>
    </location>
    <ligand>
        <name>GTP</name>
        <dbReference type="ChEBI" id="CHEBI:37565"/>
    </ligand>
</feature>
<dbReference type="GO" id="GO:0048285">
    <property type="term" value="P:organelle fission"/>
    <property type="evidence" value="ECO:0007669"/>
    <property type="project" value="TreeGrafter"/>
</dbReference>
<dbReference type="Pfam" id="PF00091">
    <property type="entry name" value="Tubulin"/>
    <property type="match status" value="1"/>
</dbReference>
<evidence type="ECO:0000313" key="10">
    <source>
        <dbReference type="EMBL" id="PIR86706.1"/>
    </source>
</evidence>
<dbReference type="PROSITE" id="PS01135">
    <property type="entry name" value="FTSZ_2"/>
    <property type="match status" value="1"/>
</dbReference>
<dbReference type="Proteomes" id="UP000229526">
    <property type="component" value="Unassembled WGS sequence"/>
</dbReference>
<feature type="region of interest" description="Disordered" evidence="7">
    <location>
        <begin position="1"/>
        <end position="57"/>
    </location>
</feature>
<keyword evidence="4 6" id="KW-0717">Septation</keyword>
<dbReference type="InterPro" id="IPR018316">
    <property type="entry name" value="Tubulin/FtsZ_2-layer-sand-dom"/>
</dbReference>
<keyword evidence="4" id="KW-0963">Cytoplasm</keyword>
<feature type="compositionally biased region" description="Basic and acidic residues" evidence="7">
    <location>
        <begin position="455"/>
        <end position="464"/>
    </location>
</feature>
<evidence type="ECO:0000259" key="9">
    <source>
        <dbReference type="SMART" id="SM00865"/>
    </source>
</evidence>
<dbReference type="InterPro" id="IPR017975">
    <property type="entry name" value="Tubulin_CS"/>
</dbReference>
<feature type="binding site" evidence="4">
    <location>
        <begin position="163"/>
        <end position="165"/>
    </location>
    <ligand>
        <name>GTP</name>
        <dbReference type="ChEBI" id="CHEBI:37565"/>
    </ligand>
</feature>
<proteinExistence type="inferred from homology"/>
<comment type="function">
    <text evidence="4 6">Essential cell division protein that forms a contractile ring structure (Z ring) at the future cell division site. The regulation of the ring assembly controls the timing and the location of cell division. One of the functions of the FtsZ ring is to recruit other cell division proteins to the septum to produce a new cell wall between the dividing cells. Binds GTP and shows GTPase activity.</text>
</comment>